<dbReference type="InterPro" id="IPR003877">
    <property type="entry name" value="SPRY_dom"/>
</dbReference>
<dbReference type="InterPro" id="IPR044736">
    <property type="entry name" value="Gid1/RanBPM/SPLA_SPRY"/>
</dbReference>
<accession>A0A914HBA5</accession>
<proteinExistence type="predicted"/>
<sequence>MRKTAAFDRLFSGRAERGWNSDDTRADAVKARPPEDGVRGYVYVKCSVFGERPICTKKHCGIFYYEVNIVKKSAGVCIGLATKQMPLSNCVGDDDGTYAYAKRGVFWGFADAPRYPCCSGRYIYEGVPSFTVGDVVGCGVNLATRQLIYTKNGERLDTSNLFVVSVDNGYRTFGTLDIWHTDIWHIGHLAH</sequence>
<dbReference type="CDD" id="cd12885">
    <property type="entry name" value="SPRY_RanBP_like"/>
    <property type="match status" value="1"/>
</dbReference>
<dbReference type="InterPro" id="IPR043136">
    <property type="entry name" value="B30.2/SPRY_sf"/>
</dbReference>
<dbReference type="Proteomes" id="UP000887572">
    <property type="component" value="Unplaced"/>
</dbReference>
<evidence type="ECO:0000313" key="2">
    <source>
        <dbReference type="Proteomes" id="UP000887572"/>
    </source>
</evidence>
<evidence type="ECO:0000259" key="1">
    <source>
        <dbReference type="PROSITE" id="PS50188"/>
    </source>
</evidence>
<dbReference type="SMART" id="SM00449">
    <property type="entry name" value="SPRY"/>
    <property type="match status" value="1"/>
</dbReference>
<dbReference type="PROSITE" id="PS50188">
    <property type="entry name" value="B302_SPRY"/>
    <property type="match status" value="1"/>
</dbReference>
<feature type="domain" description="B30.2/SPRY" evidence="1">
    <location>
        <begin position="1"/>
        <end position="191"/>
    </location>
</feature>
<dbReference type="InterPro" id="IPR013320">
    <property type="entry name" value="ConA-like_dom_sf"/>
</dbReference>
<dbReference type="Pfam" id="PF00622">
    <property type="entry name" value="SPRY"/>
    <property type="match status" value="1"/>
</dbReference>
<keyword evidence="2" id="KW-1185">Reference proteome</keyword>
<protein>
    <submittedName>
        <fullName evidence="3">B30.2/SPRY domain-containing protein</fullName>
    </submittedName>
</protein>
<dbReference type="AlphaFoldDB" id="A0A914HBA5"/>
<dbReference type="InterPro" id="IPR001870">
    <property type="entry name" value="B30.2/SPRY"/>
</dbReference>
<name>A0A914HBA5_GLORO</name>
<evidence type="ECO:0000313" key="3">
    <source>
        <dbReference type="WBParaSite" id="Gr19_v10_g15490.t1"/>
    </source>
</evidence>
<dbReference type="SUPFAM" id="SSF49899">
    <property type="entry name" value="Concanavalin A-like lectins/glucanases"/>
    <property type="match status" value="1"/>
</dbReference>
<dbReference type="WBParaSite" id="Gr19_v10_g15490.t1">
    <property type="protein sequence ID" value="Gr19_v10_g15490.t1"/>
    <property type="gene ID" value="Gr19_v10_g15490"/>
</dbReference>
<organism evidence="2 3">
    <name type="scientific">Globodera rostochiensis</name>
    <name type="common">Golden nematode worm</name>
    <name type="synonym">Heterodera rostochiensis</name>
    <dbReference type="NCBI Taxonomy" id="31243"/>
    <lineage>
        <taxon>Eukaryota</taxon>
        <taxon>Metazoa</taxon>
        <taxon>Ecdysozoa</taxon>
        <taxon>Nematoda</taxon>
        <taxon>Chromadorea</taxon>
        <taxon>Rhabditida</taxon>
        <taxon>Tylenchina</taxon>
        <taxon>Tylenchomorpha</taxon>
        <taxon>Tylenchoidea</taxon>
        <taxon>Heteroderidae</taxon>
        <taxon>Heteroderinae</taxon>
        <taxon>Globodera</taxon>
    </lineage>
</organism>
<reference evidence="3" key="1">
    <citation type="submission" date="2022-11" db="UniProtKB">
        <authorList>
            <consortium name="WormBaseParasite"/>
        </authorList>
    </citation>
    <scope>IDENTIFICATION</scope>
</reference>
<dbReference type="Gene3D" id="2.60.120.920">
    <property type="match status" value="1"/>
</dbReference>